<evidence type="ECO:0000313" key="3">
    <source>
        <dbReference type="EMBL" id="KAI0307482.1"/>
    </source>
</evidence>
<protein>
    <submittedName>
        <fullName evidence="3">Uncharacterized protein</fullName>
    </submittedName>
</protein>
<feature type="region of interest" description="Disordered" evidence="2">
    <location>
        <begin position="1"/>
        <end position="65"/>
    </location>
</feature>
<feature type="compositionally biased region" description="Low complexity" evidence="2">
    <location>
        <begin position="21"/>
        <end position="32"/>
    </location>
</feature>
<dbReference type="AlphaFoldDB" id="A0AAD4QRB5"/>
<reference evidence="3" key="1">
    <citation type="journal article" date="2022" name="New Phytol.">
        <title>Evolutionary transition to the ectomycorrhizal habit in the genomes of a hyperdiverse lineage of mushroom-forming fungi.</title>
        <authorList>
            <person name="Looney B."/>
            <person name="Miyauchi S."/>
            <person name="Morin E."/>
            <person name="Drula E."/>
            <person name="Courty P.E."/>
            <person name="Kohler A."/>
            <person name="Kuo A."/>
            <person name="LaButti K."/>
            <person name="Pangilinan J."/>
            <person name="Lipzen A."/>
            <person name="Riley R."/>
            <person name="Andreopoulos W."/>
            <person name="He G."/>
            <person name="Johnson J."/>
            <person name="Nolan M."/>
            <person name="Tritt A."/>
            <person name="Barry K.W."/>
            <person name="Grigoriev I.V."/>
            <person name="Nagy L.G."/>
            <person name="Hibbett D."/>
            <person name="Henrissat B."/>
            <person name="Matheny P.B."/>
            <person name="Labbe J."/>
            <person name="Martin F.M."/>
        </authorList>
    </citation>
    <scope>NUCLEOTIDE SEQUENCE</scope>
    <source>
        <strain evidence="3">BPL690</strain>
    </source>
</reference>
<evidence type="ECO:0000313" key="4">
    <source>
        <dbReference type="Proteomes" id="UP001203297"/>
    </source>
</evidence>
<feature type="compositionally biased region" description="Low complexity" evidence="2">
    <location>
        <begin position="721"/>
        <end position="751"/>
    </location>
</feature>
<keyword evidence="4" id="KW-1185">Reference proteome</keyword>
<proteinExistence type="predicted"/>
<feature type="coiled-coil region" evidence="1">
    <location>
        <begin position="436"/>
        <end position="463"/>
    </location>
</feature>
<sequence length="751" mass="81062">MARTTRSQKLPDDDTSNTLIPSHSAPSPSKQKSPTKKRKRTSLTLPEDQPVTKLPRNGDITDGDNVEVQVQPDSVIHISSDHKGSGDLPLDPHIAQQFLIFSRCQIDTQGLLDRVFPLPTYSSHPSAPTGSQSSSQPRSYSFRTLLKESSRHPLRVLRSAVQPLFPVFAHPRSRPSAPAAQQLKFCNIALSLLDQSSFRTPQSVLDLETIIPTQPETSFFGSDDATADSSKPVDAPLASFDLPRKRKYALMQKLPSGDWWTSLNSDTTSLSGDGSELKNLHTANAELVAILPSAPVPEASGSSTPTLGSLSRKLHTKKPTLPGPRHLSAGSFLDYGPNASFAPSFDQDGVEIGRFTLGEVIWSRLKKRKIEFGLKTHTRGKQPVEDVQVRDGALDEERAPEQCDGKTGQVVGSREIALDPLLAPDQVAPVEEFMGKLELEVAIQELLDRNKRALARLEELQLQRLGGEDGGASQVEVGSEEWDVAQGIADSLALLASLRPRSTQNFSSLIPPPESLRKLHRSLPSEPSEGWLGTLPAPNLTALRDDTTLQIKAGISIPVGALSVTVPSPATPTGPVANAASKPPTQPSYANFAYPNYASNQYRGAYAYTPSANPYYTNAYTQSSGQPAQAQAQSAQPAQPYVGQQQQYNSYGSWYNYQQHQAQGQQPATPTSLAASYASFFNSQQMQQQQTAPRAVANTITVGKAAGSWTATPTLPLHLRPGATTQPPGTPTPAGQGSYYYPGYQQAAGGR</sequence>
<comment type="caution">
    <text evidence="3">The sequence shown here is derived from an EMBL/GenBank/DDBJ whole genome shotgun (WGS) entry which is preliminary data.</text>
</comment>
<gene>
    <name evidence="3" type="ORF">B0F90DRAFT_1674106</name>
</gene>
<name>A0AAD4QRB5_9AGAM</name>
<dbReference type="Proteomes" id="UP001203297">
    <property type="component" value="Unassembled WGS sequence"/>
</dbReference>
<organism evidence="3 4">
    <name type="scientific">Multifurca ochricompacta</name>
    <dbReference type="NCBI Taxonomy" id="376703"/>
    <lineage>
        <taxon>Eukaryota</taxon>
        <taxon>Fungi</taxon>
        <taxon>Dikarya</taxon>
        <taxon>Basidiomycota</taxon>
        <taxon>Agaricomycotina</taxon>
        <taxon>Agaricomycetes</taxon>
        <taxon>Russulales</taxon>
        <taxon>Russulaceae</taxon>
        <taxon>Multifurca</taxon>
    </lineage>
</organism>
<evidence type="ECO:0000256" key="1">
    <source>
        <dbReference type="SAM" id="Coils"/>
    </source>
</evidence>
<dbReference type="EMBL" id="WTXG01000001">
    <property type="protein sequence ID" value="KAI0307482.1"/>
    <property type="molecule type" value="Genomic_DNA"/>
</dbReference>
<feature type="compositionally biased region" description="Low complexity" evidence="2">
    <location>
        <begin position="131"/>
        <end position="141"/>
    </location>
</feature>
<feature type="region of interest" description="Disordered" evidence="2">
    <location>
        <begin position="711"/>
        <end position="751"/>
    </location>
</feature>
<evidence type="ECO:0000256" key="2">
    <source>
        <dbReference type="SAM" id="MobiDB-lite"/>
    </source>
</evidence>
<keyword evidence="1" id="KW-0175">Coiled coil</keyword>
<accession>A0AAD4QRB5</accession>
<feature type="region of interest" description="Disordered" evidence="2">
    <location>
        <begin position="122"/>
        <end position="141"/>
    </location>
</feature>